<dbReference type="PANTHER" id="PTHR28584:SF1">
    <property type="entry name" value="PROTEIN FAM228B"/>
    <property type="match status" value="1"/>
</dbReference>
<dbReference type="OrthoDB" id="9905773at2759"/>
<comment type="similarity">
    <text evidence="1">Belongs to the FAM228 family.</text>
</comment>
<feature type="region of interest" description="Disordered" evidence="2">
    <location>
        <begin position="41"/>
        <end position="64"/>
    </location>
</feature>
<comment type="caution">
    <text evidence="3">The sequence shown here is derived from an EMBL/GenBank/DDBJ whole genome shotgun (WGS) entry which is preliminary data.</text>
</comment>
<accession>A0A210QQE2</accession>
<dbReference type="PANTHER" id="PTHR28584">
    <property type="entry name" value="FAMILY WITH SEQUENCE SIMILARITY 228 MEMBER A"/>
    <property type="match status" value="1"/>
</dbReference>
<feature type="compositionally biased region" description="Polar residues" evidence="2">
    <location>
        <begin position="51"/>
        <end position="64"/>
    </location>
</feature>
<reference evidence="3 4" key="1">
    <citation type="journal article" date="2017" name="Nat. Ecol. Evol.">
        <title>Scallop genome provides insights into evolution of bilaterian karyotype and development.</title>
        <authorList>
            <person name="Wang S."/>
            <person name="Zhang J."/>
            <person name="Jiao W."/>
            <person name="Li J."/>
            <person name="Xun X."/>
            <person name="Sun Y."/>
            <person name="Guo X."/>
            <person name="Huan P."/>
            <person name="Dong B."/>
            <person name="Zhang L."/>
            <person name="Hu X."/>
            <person name="Sun X."/>
            <person name="Wang J."/>
            <person name="Zhao C."/>
            <person name="Wang Y."/>
            <person name="Wang D."/>
            <person name="Huang X."/>
            <person name="Wang R."/>
            <person name="Lv J."/>
            <person name="Li Y."/>
            <person name="Zhang Z."/>
            <person name="Liu B."/>
            <person name="Lu W."/>
            <person name="Hui Y."/>
            <person name="Liang J."/>
            <person name="Zhou Z."/>
            <person name="Hou R."/>
            <person name="Li X."/>
            <person name="Liu Y."/>
            <person name="Li H."/>
            <person name="Ning X."/>
            <person name="Lin Y."/>
            <person name="Zhao L."/>
            <person name="Xing Q."/>
            <person name="Dou J."/>
            <person name="Li Y."/>
            <person name="Mao J."/>
            <person name="Guo H."/>
            <person name="Dou H."/>
            <person name="Li T."/>
            <person name="Mu C."/>
            <person name="Jiang W."/>
            <person name="Fu Q."/>
            <person name="Fu X."/>
            <person name="Miao Y."/>
            <person name="Liu J."/>
            <person name="Yu Q."/>
            <person name="Li R."/>
            <person name="Liao H."/>
            <person name="Li X."/>
            <person name="Kong Y."/>
            <person name="Jiang Z."/>
            <person name="Chourrout D."/>
            <person name="Li R."/>
            <person name="Bao Z."/>
        </authorList>
    </citation>
    <scope>NUCLEOTIDE SEQUENCE [LARGE SCALE GENOMIC DNA]</scope>
    <source>
        <strain evidence="3 4">PY_sf001</strain>
    </source>
</reference>
<evidence type="ECO:0000256" key="2">
    <source>
        <dbReference type="SAM" id="MobiDB-lite"/>
    </source>
</evidence>
<name>A0A210QQE2_MIZYE</name>
<dbReference type="AlphaFoldDB" id="A0A210QQE2"/>
<organism evidence="3 4">
    <name type="scientific">Mizuhopecten yessoensis</name>
    <name type="common">Japanese scallop</name>
    <name type="synonym">Patinopecten yessoensis</name>
    <dbReference type="NCBI Taxonomy" id="6573"/>
    <lineage>
        <taxon>Eukaryota</taxon>
        <taxon>Metazoa</taxon>
        <taxon>Spiralia</taxon>
        <taxon>Lophotrochozoa</taxon>
        <taxon>Mollusca</taxon>
        <taxon>Bivalvia</taxon>
        <taxon>Autobranchia</taxon>
        <taxon>Pteriomorphia</taxon>
        <taxon>Pectinida</taxon>
        <taxon>Pectinoidea</taxon>
        <taxon>Pectinidae</taxon>
        <taxon>Mizuhopecten</taxon>
    </lineage>
</organism>
<feature type="region of interest" description="Disordered" evidence="2">
    <location>
        <begin position="330"/>
        <end position="367"/>
    </location>
</feature>
<feature type="compositionally biased region" description="Pro residues" evidence="2">
    <location>
        <begin position="356"/>
        <end position="366"/>
    </location>
</feature>
<proteinExistence type="inferred from homology"/>
<dbReference type="Proteomes" id="UP000242188">
    <property type="component" value="Unassembled WGS sequence"/>
</dbReference>
<evidence type="ECO:0000256" key="1">
    <source>
        <dbReference type="ARBA" id="ARBA00007753"/>
    </source>
</evidence>
<evidence type="ECO:0008006" key="5">
    <source>
        <dbReference type="Google" id="ProtNLM"/>
    </source>
</evidence>
<protein>
    <recommendedName>
        <fullName evidence="5">Protein FAM228B</fullName>
    </recommendedName>
</protein>
<dbReference type="InterPro" id="IPR040046">
    <property type="entry name" value="FAM228"/>
</dbReference>
<sequence>MSSLLCLKQDGGSVHVHDNDVIRELAVDSQDHTMTAIMNKIETKGRKSRQGAETTNGDTGMDSQSLIGQTMRVQDWLNEKTVKGLQEKSDIETREARKLYEPLLQTEDTFVKNLEEYITYKDVMEQRKKEMLHKKWNDRVFEPLRKNIIDAMDSDDWPELDRRKRELHKQYLEFTNQKGHVFLDTMDPEEYYAQALNGHRPAPIKVSTAALRDPLLSQGRQRSAEDRTILRCITGYSYTDKDLEQVKLPPLPLVPLGRHGTDSLKWLEMPLHNIESTPRMASRRRMRGTFNTSNLDYRAWEDTPQDNYQRYKEMQIQRKRIFQETPPFEKPKKNVRIIPPNPPSQELMCEFKEPHPPLQPHPPVTAPPETLAVKAVQFTDSVPMAVESS</sequence>
<gene>
    <name evidence="3" type="ORF">KP79_PYT07478</name>
</gene>
<evidence type="ECO:0000313" key="4">
    <source>
        <dbReference type="Proteomes" id="UP000242188"/>
    </source>
</evidence>
<dbReference type="EMBL" id="NEDP02002412">
    <property type="protein sequence ID" value="OWF50955.1"/>
    <property type="molecule type" value="Genomic_DNA"/>
</dbReference>
<dbReference type="STRING" id="6573.A0A210QQE2"/>
<evidence type="ECO:0000313" key="3">
    <source>
        <dbReference type="EMBL" id="OWF50955.1"/>
    </source>
</evidence>
<keyword evidence="4" id="KW-1185">Reference proteome</keyword>